<name>A0ABQ0E4A6_9BACT</name>
<protein>
    <submittedName>
        <fullName evidence="1">Uncharacterized protein</fullName>
    </submittedName>
</protein>
<keyword evidence="2" id="KW-1185">Reference proteome</keyword>
<evidence type="ECO:0000313" key="2">
    <source>
        <dbReference type="Proteomes" id="UP001628192"/>
    </source>
</evidence>
<dbReference type="Proteomes" id="UP001628192">
    <property type="component" value="Unassembled WGS sequence"/>
</dbReference>
<accession>A0ABQ0E4A6</accession>
<organism evidence="1 2">
    <name type="scientific">Desulfovibrio falkowii</name>
    <dbReference type="NCBI Taxonomy" id="3136602"/>
    <lineage>
        <taxon>Bacteria</taxon>
        <taxon>Pseudomonadati</taxon>
        <taxon>Thermodesulfobacteriota</taxon>
        <taxon>Desulfovibrionia</taxon>
        <taxon>Desulfovibrionales</taxon>
        <taxon>Desulfovibrionaceae</taxon>
        <taxon>Desulfovibrio</taxon>
    </lineage>
</organism>
<comment type="caution">
    <text evidence="1">The sequence shown here is derived from an EMBL/GenBank/DDBJ whole genome shotgun (WGS) entry which is preliminary data.</text>
</comment>
<proteinExistence type="predicted"/>
<sequence length="115" mass="12474">MRLCGGDAVKAGRGDIHRAQFFFLQGLGHSREREGAYVGHGILESSACSVGVNGNLPAGSASHCFARRLCRIRILLRRKAGSAGNEGSTAVYLAVARCKERSDGFENRYFKARML</sequence>
<gene>
    <name evidence="1" type="ORF">Defa_00320</name>
</gene>
<reference evidence="1 2" key="1">
    <citation type="journal article" date="2025" name="Int. J. Syst. Evol. Microbiol.">
        <title>Desulfovibrio falkowii sp. nov., Porphyromonas miyakawae sp. nov., Mediterraneibacter flintii sp. nov. and Owariibacterium komagatae gen. nov., sp. nov., isolated from human faeces.</title>
        <authorList>
            <person name="Hamaguchi T."/>
            <person name="Ohara M."/>
            <person name="Hisatomi A."/>
            <person name="Sekiguchi K."/>
            <person name="Takeda J.I."/>
            <person name="Ueyama J."/>
            <person name="Ito M."/>
            <person name="Nishiwaki H."/>
            <person name="Ogi T."/>
            <person name="Hirayama M."/>
            <person name="Ohkuma M."/>
            <person name="Sakamoto M."/>
            <person name="Ohno K."/>
        </authorList>
    </citation>
    <scope>NUCLEOTIDE SEQUENCE [LARGE SCALE GENOMIC DNA]</scope>
    <source>
        <strain evidence="1 2">13CB8C</strain>
    </source>
</reference>
<evidence type="ECO:0000313" key="1">
    <source>
        <dbReference type="EMBL" id="GAB1252545.1"/>
    </source>
</evidence>
<dbReference type="EMBL" id="BAAFSG010000001">
    <property type="protein sequence ID" value="GAB1252545.1"/>
    <property type="molecule type" value="Genomic_DNA"/>
</dbReference>